<feature type="domain" description="MPN" evidence="8">
    <location>
        <begin position="125"/>
        <end position="247"/>
    </location>
</feature>
<keyword evidence="10" id="KW-1185">Reference proteome</keyword>
<feature type="compositionally biased region" description="Basic and acidic residues" evidence="7">
    <location>
        <begin position="22"/>
        <end position="44"/>
    </location>
</feature>
<dbReference type="GO" id="GO:0046872">
    <property type="term" value="F:metal ion binding"/>
    <property type="evidence" value="ECO:0007669"/>
    <property type="project" value="UniProtKB-KW"/>
</dbReference>
<comment type="similarity">
    <text evidence="6">Belongs to the UPF0758 family.</text>
</comment>
<dbReference type="PROSITE" id="PS50249">
    <property type="entry name" value="MPN"/>
    <property type="match status" value="1"/>
</dbReference>
<dbReference type="InterPro" id="IPR001405">
    <property type="entry name" value="UPF0758"/>
</dbReference>
<evidence type="ECO:0000256" key="5">
    <source>
        <dbReference type="ARBA" id="ARBA00023049"/>
    </source>
</evidence>
<keyword evidence="2" id="KW-0479">Metal-binding</keyword>
<dbReference type="GO" id="GO:0006508">
    <property type="term" value="P:proteolysis"/>
    <property type="evidence" value="ECO:0007669"/>
    <property type="project" value="UniProtKB-KW"/>
</dbReference>
<dbReference type="InterPro" id="IPR020891">
    <property type="entry name" value="UPF0758_CS"/>
</dbReference>
<gene>
    <name evidence="9" type="primary">radC</name>
    <name evidence="9" type="ORF">PZ740_08705</name>
</gene>
<evidence type="ECO:0000256" key="6">
    <source>
        <dbReference type="RuleBase" id="RU003797"/>
    </source>
</evidence>
<dbReference type="InterPro" id="IPR037518">
    <property type="entry name" value="MPN"/>
</dbReference>
<dbReference type="PANTHER" id="PTHR30471">
    <property type="entry name" value="DNA REPAIR PROTEIN RADC"/>
    <property type="match status" value="1"/>
</dbReference>
<evidence type="ECO:0000313" key="9">
    <source>
        <dbReference type="EMBL" id="MDF1586462.1"/>
    </source>
</evidence>
<organism evidence="9 10">
    <name type="scientific">Marinimicrococcus flavescens</name>
    <dbReference type="NCBI Taxonomy" id="3031815"/>
    <lineage>
        <taxon>Bacteria</taxon>
        <taxon>Pseudomonadati</taxon>
        <taxon>Pseudomonadota</taxon>
        <taxon>Alphaproteobacteria</taxon>
        <taxon>Geminicoccales</taxon>
        <taxon>Geminicoccaceae</taxon>
        <taxon>Marinimicrococcus</taxon>
    </lineage>
</organism>
<reference evidence="9 10" key="1">
    <citation type="submission" date="2023-03" db="EMBL/GenBank/DDBJ databases">
        <title>YIM 152171 draft genome.</title>
        <authorList>
            <person name="Yang Z."/>
        </authorList>
    </citation>
    <scope>NUCLEOTIDE SEQUENCE [LARGE SCALE GENOMIC DNA]</scope>
    <source>
        <strain evidence="9 10">YIM 152171</strain>
    </source>
</reference>
<dbReference type="Pfam" id="PF04002">
    <property type="entry name" value="RadC"/>
    <property type="match status" value="1"/>
</dbReference>
<dbReference type="PROSITE" id="PS01302">
    <property type="entry name" value="UPF0758"/>
    <property type="match status" value="1"/>
</dbReference>
<dbReference type="NCBIfam" id="TIGR00608">
    <property type="entry name" value="radc"/>
    <property type="match status" value="1"/>
</dbReference>
<proteinExistence type="inferred from homology"/>
<dbReference type="Gene3D" id="3.40.140.10">
    <property type="entry name" value="Cytidine Deaminase, domain 2"/>
    <property type="match status" value="1"/>
</dbReference>
<keyword evidence="1" id="KW-0645">Protease</keyword>
<dbReference type="PANTHER" id="PTHR30471:SF3">
    <property type="entry name" value="UPF0758 PROTEIN YEES-RELATED"/>
    <property type="match status" value="1"/>
</dbReference>
<dbReference type="Proteomes" id="UP001301140">
    <property type="component" value="Unassembled WGS sequence"/>
</dbReference>
<evidence type="ECO:0000256" key="4">
    <source>
        <dbReference type="ARBA" id="ARBA00022833"/>
    </source>
</evidence>
<evidence type="ECO:0000256" key="7">
    <source>
        <dbReference type="SAM" id="MobiDB-lite"/>
    </source>
</evidence>
<feature type="region of interest" description="Disordered" evidence="7">
    <location>
        <begin position="17"/>
        <end position="44"/>
    </location>
</feature>
<dbReference type="InterPro" id="IPR025657">
    <property type="entry name" value="RadC_JAB"/>
</dbReference>
<evidence type="ECO:0000256" key="2">
    <source>
        <dbReference type="ARBA" id="ARBA00022723"/>
    </source>
</evidence>
<keyword evidence="5" id="KW-0482">Metalloprotease</keyword>
<dbReference type="CDD" id="cd08071">
    <property type="entry name" value="MPN_DUF2466"/>
    <property type="match status" value="1"/>
</dbReference>
<protein>
    <submittedName>
        <fullName evidence="9">DNA repair protein RadC</fullName>
    </submittedName>
</protein>
<dbReference type="AlphaFoldDB" id="A0AAP4D4N4"/>
<dbReference type="RefSeq" id="WP_327788878.1">
    <property type="nucleotide sequence ID" value="NZ_JARGEQ010000083.1"/>
</dbReference>
<sequence>MKAMRIQGWRELAHPRMAAAHGRLEEPEPRSWQRSDDAADRKAQAEKQAVHQLYQLLRSTCSDDEARSLARRIVERFGCLGAALAARQSQLLTIPGMTPAAAALLQAAHGTTCHVLVEEVADRSVISSMSELLAYVDLRLGHSGTEQVHGCFLDRKNQLIVYEELSRGTVDHAPFYPREVVRRLLDLDAVALILVHNHPSGIVEPSSVDIDETRRLAGLLAGMGAILHDHVIVGRKKHFSFRSAGYL</sequence>
<keyword evidence="3" id="KW-0378">Hydrolase</keyword>
<evidence type="ECO:0000256" key="3">
    <source>
        <dbReference type="ARBA" id="ARBA00022801"/>
    </source>
</evidence>
<evidence type="ECO:0000259" key="8">
    <source>
        <dbReference type="PROSITE" id="PS50249"/>
    </source>
</evidence>
<evidence type="ECO:0000256" key="1">
    <source>
        <dbReference type="ARBA" id="ARBA00022670"/>
    </source>
</evidence>
<dbReference type="EMBL" id="JARGEQ010000083">
    <property type="protein sequence ID" value="MDF1586462.1"/>
    <property type="molecule type" value="Genomic_DNA"/>
</dbReference>
<comment type="caution">
    <text evidence="9">The sequence shown here is derived from an EMBL/GenBank/DDBJ whole genome shotgun (WGS) entry which is preliminary data.</text>
</comment>
<accession>A0AAP4D4N4</accession>
<dbReference type="GO" id="GO:0008237">
    <property type="term" value="F:metallopeptidase activity"/>
    <property type="evidence" value="ECO:0007669"/>
    <property type="project" value="UniProtKB-KW"/>
</dbReference>
<keyword evidence="4" id="KW-0862">Zinc</keyword>
<name>A0AAP4D4N4_9PROT</name>
<evidence type="ECO:0000313" key="10">
    <source>
        <dbReference type="Proteomes" id="UP001301140"/>
    </source>
</evidence>